<proteinExistence type="predicted"/>
<gene>
    <name evidence="1" type="ORF">LEP1GSC194_3016</name>
</gene>
<reference evidence="1 2" key="1">
    <citation type="submission" date="2013-01" db="EMBL/GenBank/DDBJ databases">
        <authorList>
            <person name="Harkins D.M."/>
            <person name="Durkin A.S."/>
            <person name="Brinkac L.M."/>
            <person name="Haft D.H."/>
            <person name="Selengut J.D."/>
            <person name="Sanka R."/>
            <person name="DePew J."/>
            <person name="Purushe J."/>
            <person name="Galloway R.L."/>
            <person name="Vinetz J.M."/>
            <person name="Sutton G.G."/>
            <person name="Nierman W.C."/>
            <person name="Fouts D.E."/>
        </authorList>
    </citation>
    <scope>NUCLEOTIDE SEQUENCE [LARGE SCALE GENOMIC DNA]</scope>
    <source>
        <strain evidence="1 2">79601</strain>
    </source>
</reference>
<accession>M6D4H4</accession>
<name>M6D4H4_9LEPT</name>
<sequence>MEFEKYVHQSRNLTEARRQKDGELKIQCLIFGAPGYFRKV</sequence>
<evidence type="ECO:0000313" key="1">
    <source>
        <dbReference type="EMBL" id="EMJ97581.1"/>
    </source>
</evidence>
<dbReference type="Proteomes" id="UP000011988">
    <property type="component" value="Unassembled WGS sequence"/>
</dbReference>
<dbReference type="EMBL" id="ANIK01000008">
    <property type="protein sequence ID" value="EMJ97581.1"/>
    <property type="molecule type" value="Genomic_DNA"/>
</dbReference>
<dbReference type="AlphaFoldDB" id="M6D4H4"/>
<evidence type="ECO:0000313" key="2">
    <source>
        <dbReference type="Proteomes" id="UP000011988"/>
    </source>
</evidence>
<comment type="caution">
    <text evidence="1">The sequence shown here is derived from an EMBL/GenBank/DDBJ whole genome shotgun (WGS) entry which is preliminary data.</text>
</comment>
<protein>
    <submittedName>
        <fullName evidence="1">Uncharacterized protein</fullName>
    </submittedName>
</protein>
<dbReference type="PATRIC" id="fig|1218565.3.peg.591"/>
<organism evidence="1 2">
    <name type="scientific">Leptospira alstonii serovar Sichuan str. 79601</name>
    <dbReference type="NCBI Taxonomy" id="1218565"/>
    <lineage>
        <taxon>Bacteria</taxon>
        <taxon>Pseudomonadati</taxon>
        <taxon>Spirochaetota</taxon>
        <taxon>Spirochaetia</taxon>
        <taxon>Leptospirales</taxon>
        <taxon>Leptospiraceae</taxon>
        <taxon>Leptospira</taxon>
    </lineage>
</organism>